<feature type="domain" description="Fibronectin type-III" evidence="12">
    <location>
        <begin position="450"/>
        <end position="542"/>
    </location>
</feature>
<comment type="subcellular location">
    <subcellularLocation>
        <location evidence="1">Membrane</location>
        <topology evidence="1">Single-pass type I membrane protein</topology>
    </subcellularLocation>
</comment>
<dbReference type="PANTHER" id="PTHR48423:SF1">
    <property type="entry name" value="INTERLEUKIN-27 RECEPTOR SUBUNIT ALPHA"/>
    <property type="match status" value="1"/>
</dbReference>
<feature type="signal peptide" evidence="11">
    <location>
        <begin position="1"/>
        <end position="20"/>
    </location>
</feature>
<keyword evidence="6 10" id="KW-1133">Transmembrane helix</keyword>
<feature type="domain" description="Fibronectin type-III" evidence="12">
    <location>
        <begin position="352"/>
        <end position="446"/>
    </location>
</feature>
<evidence type="ECO:0000256" key="1">
    <source>
        <dbReference type="ARBA" id="ARBA00004479"/>
    </source>
</evidence>
<keyword evidence="9" id="KW-0325">Glycoprotein</keyword>
<evidence type="ECO:0000256" key="2">
    <source>
        <dbReference type="ARBA" id="ARBA00008921"/>
    </source>
</evidence>
<dbReference type="InterPro" id="IPR013783">
    <property type="entry name" value="Ig-like_fold"/>
</dbReference>
<dbReference type="EMBL" id="CAJRST010002224">
    <property type="protein sequence ID" value="CAG5866638.1"/>
    <property type="molecule type" value="Genomic_DNA"/>
</dbReference>
<dbReference type="SMART" id="SM00060">
    <property type="entry name" value="FN3"/>
    <property type="match status" value="3"/>
</dbReference>
<comment type="caution">
    <text evidence="13">The sequence shown here is derived from an EMBL/GenBank/DDBJ whole genome shotgun (WGS) entry which is preliminary data.</text>
</comment>
<evidence type="ECO:0000256" key="6">
    <source>
        <dbReference type="ARBA" id="ARBA00022989"/>
    </source>
</evidence>
<organism evidence="13 14">
    <name type="scientific">Menidia menidia</name>
    <name type="common">Atlantic silverside</name>
    <dbReference type="NCBI Taxonomy" id="238744"/>
    <lineage>
        <taxon>Eukaryota</taxon>
        <taxon>Metazoa</taxon>
        <taxon>Chordata</taxon>
        <taxon>Craniata</taxon>
        <taxon>Vertebrata</taxon>
        <taxon>Euteleostomi</taxon>
        <taxon>Actinopterygii</taxon>
        <taxon>Neopterygii</taxon>
        <taxon>Teleostei</taxon>
        <taxon>Neoteleostei</taxon>
        <taxon>Acanthomorphata</taxon>
        <taxon>Ovalentaria</taxon>
        <taxon>Atherinomorphae</taxon>
        <taxon>Atheriniformes</taxon>
        <taxon>Atherinopsidae</taxon>
        <taxon>Menidiinae</taxon>
        <taxon>Menidia</taxon>
    </lineage>
</organism>
<evidence type="ECO:0000313" key="13">
    <source>
        <dbReference type="EMBL" id="CAG5866638.1"/>
    </source>
</evidence>
<evidence type="ECO:0000313" key="14">
    <source>
        <dbReference type="Proteomes" id="UP000677803"/>
    </source>
</evidence>
<feature type="domain" description="Fibronectin type-III" evidence="12">
    <location>
        <begin position="136"/>
        <end position="245"/>
    </location>
</feature>
<dbReference type="InterPro" id="IPR036116">
    <property type="entry name" value="FN3_sf"/>
</dbReference>
<reference evidence="13" key="1">
    <citation type="submission" date="2021-05" db="EMBL/GenBank/DDBJ databases">
        <authorList>
            <person name="Tigano A."/>
        </authorList>
    </citation>
    <scope>NUCLEOTIDE SEQUENCE</scope>
</reference>
<proteinExistence type="inferred from homology"/>
<keyword evidence="7 10" id="KW-0472">Membrane</keyword>
<protein>
    <submittedName>
        <fullName evidence="13">(Atlantic silverside) hypothetical protein</fullName>
    </submittedName>
</protein>
<comment type="similarity">
    <text evidence="2">Belongs to the type I cytokine receptor family. Type 2 subfamily.</text>
</comment>
<dbReference type="InterPro" id="IPR052672">
    <property type="entry name" value="Type1_Cytokine_Rcpt_Type2"/>
</dbReference>
<dbReference type="SUPFAM" id="SSF49265">
    <property type="entry name" value="Fibronectin type III"/>
    <property type="match status" value="2"/>
</dbReference>
<evidence type="ECO:0000256" key="4">
    <source>
        <dbReference type="ARBA" id="ARBA00022729"/>
    </source>
</evidence>
<keyword evidence="3 10" id="KW-0812">Transmembrane</keyword>
<evidence type="ECO:0000256" key="5">
    <source>
        <dbReference type="ARBA" id="ARBA00022737"/>
    </source>
</evidence>
<dbReference type="GO" id="GO:0005886">
    <property type="term" value="C:plasma membrane"/>
    <property type="evidence" value="ECO:0007669"/>
    <property type="project" value="UniProtKB-ARBA"/>
</dbReference>
<gene>
    <name evidence="13" type="ORF">MMEN_LOCUS3348</name>
</gene>
<dbReference type="Proteomes" id="UP000677803">
    <property type="component" value="Unassembled WGS sequence"/>
</dbReference>
<feature type="chain" id="PRO_5035920151" evidence="11">
    <location>
        <begin position="21"/>
        <end position="823"/>
    </location>
</feature>
<keyword evidence="4 11" id="KW-0732">Signal</keyword>
<evidence type="ECO:0000256" key="11">
    <source>
        <dbReference type="SAM" id="SignalP"/>
    </source>
</evidence>
<dbReference type="CDD" id="cd00063">
    <property type="entry name" value="FN3"/>
    <property type="match status" value="1"/>
</dbReference>
<evidence type="ECO:0000256" key="3">
    <source>
        <dbReference type="ARBA" id="ARBA00022692"/>
    </source>
</evidence>
<evidence type="ECO:0000256" key="8">
    <source>
        <dbReference type="ARBA" id="ARBA00023170"/>
    </source>
</evidence>
<name>A0A8S4AJJ9_9TELE</name>
<dbReference type="AlphaFoldDB" id="A0A8S4AJJ9"/>
<feature type="transmembrane region" description="Helical" evidence="10">
    <location>
        <begin position="544"/>
        <end position="566"/>
    </location>
</feature>
<dbReference type="Pfam" id="PF00041">
    <property type="entry name" value="fn3"/>
    <property type="match status" value="1"/>
</dbReference>
<sequence>MKPSPAVVLTCLLGAGLTLVQPFGLPATSPKVSPRPPRLIGCVFIFRGNVTCRWEPGDGRATHYTLHVQRTPGLCARHRACPVTFTCTTSGTSCSAGIGNSTVRINFCIRVTAHSGNRNISSELRCQPGRKEVILPPVILKSVDPVRGSPECLKVEWRRILSEFPVSDSEIRDGHLNAQIDFAVQEPGGRYKTQVSNVTATGERIRVCLFKPDTSYSIRLRTRYQGPASPWSPWSRPLHGRTTEDAPSAAPVFWMRVKQTERNGWRLVSLLWKPLPHFQANGRVLFYNVTCETGSVYLSDGSCRDLRHPRFSCSLLVPSDRCSCALTASTSAGTSPESRMWLLSTSDTGPPPPKQITARPLNDSSLEVGWTSSLNSSVSSFVVEWFAVREQSSSTLHWEKLNSSSTNLVITEGVRPMERYDVSVRSLYGEGGAGENRTLHIYTQQGKPSAGPNVMVQNISGSTVVVGWSPVPVELLNGFLCNYTLFYRATNHTARNVSVPGYVHHYTLENLLPGNYEIFMWAHTVAGSGPAGNMANLHIGSEEISIVVSVIIPFALTSLALILMACMVQMKMGKGKLCQGVPNPSKSSLSGWIPENNLESKELFMVQEKPDIKYTDVVLLDKVKDLDLVDSYQSVRKLHAHSLQQFSSPPDQIPGKASTRSMLEAKTTSYTDLSPSSCFYSNILHSQVLKNLPTPLLPSSKNQSSDCQPKTVCFSDMTLHLDGGKQSSDFRLSDEKKDFCHFLKQNQSCVSVSGFSLASPCSALVSQQTEDCRADLVQSLQTDTSRHLHPLPDSFMMSLSHTPIFVDLSYCSVQCDPHISSGV</sequence>
<keyword evidence="8" id="KW-0675">Receptor</keyword>
<keyword evidence="14" id="KW-1185">Reference proteome</keyword>
<accession>A0A8S4AJJ9</accession>
<evidence type="ECO:0000256" key="7">
    <source>
        <dbReference type="ARBA" id="ARBA00023136"/>
    </source>
</evidence>
<dbReference type="Gene3D" id="2.60.40.10">
    <property type="entry name" value="Immunoglobulins"/>
    <property type="match status" value="5"/>
</dbReference>
<evidence type="ECO:0000256" key="9">
    <source>
        <dbReference type="ARBA" id="ARBA00023180"/>
    </source>
</evidence>
<dbReference type="PROSITE" id="PS50853">
    <property type="entry name" value="FN3"/>
    <property type="match status" value="3"/>
</dbReference>
<evidence type="ECO:0000259" key="12">
    <source>
        <dbReference type="PROSITE" id="PS50853"/>
    </source>
</evidence>
<keyword evidence="5" id="KW-0677">Repeat</keyword>
<dbReference type="OrthoDB" id="9884260at2759"/>
<dbReference type="InterPro" id="IPR003961">
    <property type="entry name" value="FN3_dom"/>
</dbReference>
<dbReference type="PANTHER" id="PTHR48423">
    <property type="entry name" value="INTERLEUKIN-27 RECEPTOR SUBUNIT ALPHA"/>
    <property type="match status" value="1"/>
</dbReference>
<evidence type="ECO:0000256" key="10">
    <source>
        <dbReference type="SAM" id="Phobius"/>
    </source>
</evidence>